<dbReference type="Proteomes" id="UP001239111">
    <property type="component" value="Chromosome 1"/>
</dbReference>
<keyword evidence="2" id="KW-1185">Reference proteome</keyword>
<comment type="caution">
    <text evidence="1">The sequence shown here is derived from an EMBL/GenBank/DDBJ whole genome shotgun (WGS) entry which is preliminary data.</text>
</comment>
<gene>
    <name evidence="1" type="ORF">QAD02_020082</name>
</gene>
<proteinExistence type="predicted"/>
<organism evidence="1 2">
    <name type="scientific">Eretmocerus hayati</name>
    <dbReference type="NCBI Taxonomy" id="131215"/>
    <lineage>
        <taxon>Eukaryota</taxon>
        <taxon>Metazoa</taxon>
        <taxon>Ecdysozoa</taxon>
        <taxon>Arthropoda</taxon>
        <taxon>Hexapoda</taxon>
        <taxon>Insecta</taxon>
        <taxon>Pterygota</taxon>
        <taxon>Neoptera</taxon>
        <taxon>Endopterygota</taxon>
        <taxon>Hymenoptera</taxon>
        <taxon>Apocrita</taxon>
        <taxon>Proctotrupomorpha</taxon>
        <taxon>Chalcidoidea</taxon>
        <taxon>Aphelinidae</taxon>
        <taxon>Aphelininae</taxon>
        <taxon>Eretmocerus</taxon>
    </lineage>
</organism>
<protein>
    <submittedName>
        <fullName evidence="1">Uncharacterized protein</fullName>
    </submittedName>
</protein>
<dbReference type="EMBL" id="CM056741">
    <property type="protein sequence ID" value="KAJ8684290.1"/>
    <property type="molecule type" value="Genomic_DNA"/>
</dbReference>
<name>A0ACC2PLJ6_9HYME</name>
<accession>A0ACC2PLJ6</accession>
<evidence type="ECO:0000313" key="1">
    <source>
        <dbReference type="EMBL" id="KAJ8684290.1"/>
    </source>
</evidence>
<reference evidence="1" key="1">
    <citation type="submission" date="2023-04" db="EMBL/GenBank/DDBJ databases">
        <title>A chromosome-level genome assembly of the parasitoid wasp Eretmocerus hayati.</title>
        <authorList>
            <person name="Zhong Y."/>
            <person name="Liu S."/>
            <person name="Liu Y."/>
        </authorList>
    </citation>
    <scope>NUCLEOTIDE SEQUENCE</scope>
    <source>
        <strain evidence="1">ZJU_SS_LIU_2023</strain>
    </source>
</reference>
<evidence type="ECO:0000313" key="2">
    <source>
        <dbReference type="Proteomes" id="UP001239111"/>
    </source>
</evidence>
<sequence>MCLYFATLRLAHTEYLLRISVPGFLGARAIRYCIPKIKPSASVAIKKACERLSGSQDEIRCILAADRLECLKLLSNHQVDFMVAQPEDLKIMQANNASDVVVTHQLKKFSRRSSQRDVDMIVIIRGGSNGGLTKGKKLCYVGLEPSHMSQYDYYYTNYFESWLFPPSCDTDKTYLENRIRSLSEHFQSACIAGPWSLDDKIDAELKSKYKNLCELCNDPETCDDTDRYHGMNGAMACLTQGVGDIAWLNRADAMNSFSQLAAFDYKLLCPDGTTRALDNADIDTICTWIRDPRPVIIADKNMGELILEKISDTGSAGSIFYQVIHASYKFSYLQKMEGVMSMSDYLSEFPGYYSASVKSQSACPTKRKLGWCVTSAIEYEKCESLLRASEAQELGLRFECIRLQSRDDCIGAVSSRQHVFFVATPAEVYKFKRSGTKPIVHLVASSEDESNNIAAIVKRESPFKTLVDLKGAKACFTGYRSVGWKAFFFSLKNISKDTSYNDIEAISSFFNESCVVDHQNVDQKLPKNLYSLCESDGSNLVAEEEAFKCLENSADVAFMNVGAAKVYSSHERVFSMKYRILCPSNSRTLNGDESCSLARMNLGAVMVSRNVSKVDEDETLLIFTKLDRYFGKTFVRETPMFRMFSPYDGKTDVIFPVVRFCIPIRRIAKSNSTVMNSCKDLKQKSSKIVCTTAEDRLECLRMLSTGAADFTILEPEDLSVSISNVIDSKILITHELKMFAESQNQHDVEMIAVVKNKFDNSWISRDKRLCYIGLEMSNKPNYHYYYTAYFERWLIPAGKGCDRNKTLLENRVADLSRHFESACIAGPWSLDAAYDGFLKSKYKNLCSLCGSPAGCYETDRFYGMQGAKSCLLENVGDIAWLSKSEVVSDFAELSSYGFNLLCPDGMFIPLSQNNTCTWISEPRPTLVARSDVADHVVKLVSEDGASGKLFYPMIHASYRFSHLANLTTPLTPDEYMRRFQGYSGLTLHSRCQAERTVRWCVSSNVEARKCGWMQAAAQSLDLEPKISCIQQKDRQSALEAVSDDRCDIFVAKPDEELHARSMSLTPVAHIISNRELDASRFAAIVRKDAKFKDFHDLERTNACFSGYKSVGWNAFFSWLRNSSSKWDCTDTKAISEFFNETCVYGLGEKDETIPKNLYSLCNQVKPDVSLSPDENAFKCLMNGGDVAFVNVSAAKKYYSGFSIFRMNYRMLCQNGTKDFNEPCFIAETSLGSVLASKHMNQVKREETYLLLLSLDRFFGRLYDKETAMFTLYGPFEGHPDVIFPDKTQNLHKHVSDIRHGQSYEEILRNLQDEVECGRGKGSISIGRNILLVLVSALFSITWTALI</sequence>